<sequence length="128" mass="14163">MKNESNLQVTLCKRDIGVFKKANKLVNLCGDKVVLIVYSPRGKIFSYGHSSKLKLLLLRQKLHRSVEVKSPQSCKKNSLAKAVTETTKAESLPTTAESDPTVDAEETRTGDGAELWCVTEAASRRQRS</sequence>
<evidence type="ECO:0000313" key="2">
    <source>
        <dbReference type="Proteomes" id="UP001060085"/>
    </source>
</evidence>
<proteinExistence type="predicted"/>
<gene>
    <name evidence="1" type="ORF">M9H77_14078</name>
</gene>
<evidence type="ECO:0000313" key="1">
    <source>
        <dbReference type="EMBL" id="KAI5673714.1"/>
    </source>
</evidence>
<comment type="caution">
    <text evidence="1">The sequence shown here is derived from an EMBL/GenBank/DDBJ whole genome shotgun (WGS) entry which is preliminary data.</text>
</comment>
<accession>A0ACC0BM09</accession>
<dbReference type="Proteomes" id="UP001060085">
    <property type="component" value="Linkage Group LG03"/>
</dbReference>
<dbReference type="EMBL" id="CM044703">
    <property type="protein sequence ID" value="KAI5673714.1"/>
    <property type="molecule type" value="Genomic_DNA"/>
</dbReference>
<reference evidence="2" key="1">
    <citation type="journal article" date="2023" name="Nat. Plants">
        <title>Single-cell RNA sequencing provides a high-resolution roadmap for understanding the multicellular compartmentation of specialized metabolism.</title>
        <authorList>
            <person name="Sun S."/>
            <person name="Shen X."/>
            <person name="Li Y."/>
            <person name="Li Y."/>
            <person name="Wang S."/>
            <person name="Li R."/>
            <person name="Zhang H."/>
            <person name="Shen G."/>
            <person name="Guo B."/>
            <person name="Wei J."/>
            <person name="Xu J."/>
            <person name="St-Pierre B."/>
            <person name="Chen S."/>
            <person name="Sun C."/>
        </authorList>
    </citation>
    <scope>NUCLEOTIDE SEQUENCE [LARGE SCALE GENOMIC DNA]</scope>
</reference>
<organism evidence="1 2">
    <name type="scientific">Catharanthus roseus</name>
    <name type="common">Madagascar periwinkle</name>
    <name type="synonym">Vinca rosea</name>
    <dbReference type="NCBI Taxonomy" id="4058"/>
    <lineage>
        <taxon>Eukaryota</taxon>
        <taxon>Viridiplantae</taxon>
        <taxon>Streptophyta</taxon>
        <taxon>Embryophyta</taxon>
        <taxon>Tracheophyta</taxon>
        <taxon>Spermatophyta</taxon>
        <taxon>Magnoliopsida</taxon>
        <taxon>eudicotyledons</taxon>
        <taxon>Gunneridae</taxon>
        <taxon>Pentapetalae</taxon>
        <taxon>asterids</taxon>
        <taxon>lamiids</taxon>
        <taxon>Gentianales</taxon>
        <taxon>Apocynaceae</taxon>
        <taxon>Rauvolfioideae</taxon>
        <taxon>Vinceae</taxon>
        <taxon>Catharanthinae</taxon>
        <taxon>Catharanthus</taxon>
    </lineage>
</organism>
<keyword evidence="2" id="KW-1185">Reference proteome</keyword>
<protein>
    <submittedName>
        <fullName evidence="1">Uncharacterized protein</fullName>
    </submittedName>
</protein>
<name>A0ACC0BM09_CATRO</name>